<dbReference type="STRING" id="1764295.A0A5B8MPB4"/>
<gene>
    <name evidence="6" type="ORF">A3770_08p50360</name>
</gene>
<evidence type="ECO:0000313" key="7">
    <source>
        <dbReference type="Proteomes" id="UP000316726"/>
    </source>
</evidence>
<dbReference type="PANTHER" id="PTHR13501">
    <property type="entry name" value="CHLOROPLAST 50S RIBOSOMAL PROTEIN L22-RELATED"/>
    <property type="match status" value="1"/>
</dbReference>
<dbReference type="AlphaFoldDB" id="A0A5B8MPB4"/>
<dbReference type="PANTHER" id="PTHR13501:SF8">
    <property type="entry name" value="LARGE RIBOSOMAL SUBUNIT PROTEIN UL22M"/>
    <property type="match status" value="1"/>
</dbReference>
<dbReference type="GO" id="GO:0005762">
    <property type="term" value="C:mitochondrial large ribosomal subunit"/>
    <property type="evidence" value="ECO:0007669"/>
    <property type="project" value="TreeGrafter"/>
</dbReference>
<dbReference type="Gene3D" id="3.90.470.10">
    <property type="entry name" value="Ribosomal protein L22/L17"/>
    <property type="match status" value="1"/>
</dbReference>
<keyword evidence="7" id="KW-1185">Reference proteome</keyword>
<evidence type="ECO:0000256" key="2">
    <source>
        <dbReference type="ARBA" id="ARBA00022980"/>
    </source>
</evidence>
<dbReference type="Pfam" id="PF00237">
    <property type="entry name" value="Ribosomal_L22"/>
    <property type="match status" value="1"/>
</dbReference>
<dbReference type="GO" id="GO:0006412">
    <property type="term" value="P:translation"/>
    <property type="evidence" value="ECO:0007669"/>
    <property type="project" value="InterPro"/>
</dbReference>
<sequence length="303" mass="32403">MGAWAAGRVTLKGVTSILQAAEQVARSCRGLTHGIPRTKGADLFLFPLGGRGRGGDGIGVGIGFVGHRSLSGVATVRGEESAAADTRRTRSFAAARSLLFSTEAGSGSLFDKISNMGKGGSEGKEAAVSGGGDGDPRVYRLNEGEHVQITKPQDYAKSVLRQAPIGPRKLKKVCNMLRGMSVEEALLQCRLTVKKGAKLCEQVILSARANAVHNHDLDAGKLYVDQIFSTKGKYRKRVDFVAKGRSVIKKKYFSHLTVILREGKPLKEKIKLHPSAMQRRARRMQASPASGEKQEAQAPAAAA</sequence>
<evidence type="ECO:0000256" key="3">
    <source>
        <dbReference type="ARBA" id="ARBA00023274"/>
    </source>
</evidence>
<protein>
    <submittedName>
        <fullName evidence="6">Ribosomal protein L22</fullName>
    </submittedName>
</protein>
<organism evidence="6 7">
    <name type="scientific">Chloropicon primus</name>
    <dbReference type="NCBI Taxonomy" id="1764295"/>
    <lineage>
        <taxon>Eukaryota</taxon>
        <taxon>Viridiplantae</taxon>
        <taxon>Chlorophyta</taxon>
        <taxon>Chloropicophyceae</taxon>
        <taxon>Chloropicales</taxon>
        <taxon>Chloropicaceae</taxon>
        <taxon>Chloropicon</taxon>
    </lineage>
</organism>
<name>A0A5B8MPB4_9CHLO</name>
<dbReference type="SUPFAM" id="SSF54843">
    <property type="entry name" value="Ribosomal protein L22"/>
    <property type="match status" value="1"/>
</dbReference>
<dbReference type="EMBL" id="CP031041">
    <property type="protein sequence ID" value="QDZ22518.1"/>
    <property type="molecule type" value="Genomic_DNA"/>
</dbReference>
<proteinExistence type="inferred from homology"/>
<dbReference type="InterPro" id="IPR047867">
    <property type="entry name" value="Ribosomal_uL22_bac/org-type"/>
</dbReference>
<keyword evidence="3 4" id="KW-0687">Ribonucleoprotein</keyword>
<evidence type="ECO:0000256" key="1">
    <source>
        <dbReference type="ARBA" id="ARBA00009451"/>
    </source>
</evidence>
<feature type="compositionally biased region" description="Low complexity" evidence="5">
    <location>
        <begin position="276"/>
        <end position="289"/>
    </location>
</feature>
<keyword evidence="2 4" id="KW-0689">Ribosomal protein</keyword>
<dbReference type="OrthoDB" id="416470at2759"/>
<dbReference type="CDD" id="cd00336">
    <property type="entry name" value="Ribosomal_L22"/>
    <property type="match status" value="1"/>
</dbReference>
<evidence type="ECO:0000256" key="4">
    <source>
        <dbReference type="RuleBase" id="RU004005"/>
    </source>
</evidence>
<dbReference type="Proteomes" id="UP000316726">
    <property type="component" value="Chromosome 8"/>
</dbReference>
<comment type="similarity">
    <text evidence="1 4">Belongs to the universal ribosomal protein uL22 family.</text>
</comment>
<dbReference type="GO" id="GO:0003735">
    <property type="term" value="F:structural constituent of ribosome"/>
    <property type="evidence" value="ECO:0007669"/>
    <property type="project" value="InterPro"/>
</dbReference>
<evidence type="ECO:0000256" key="5">
    <source>
        <dbReference type="SAM" id="MobiDB-lite"/>
    </source>
</evidence>
<dbReference type="InterPro" id="IPR036394">
    <property type="entry name" value="Ribosomal_uL22_sf"/>
</dbReference>
<feature type="region of interest" description="Disordered" evidence="5">
    <location>
        <begin position="276"/>
        <end position="303"/>
    </location>
</feature>
<dbReference type="InterPro" id="IPR001063">
    <property type="entry name" value="Ribosomal_uL22"/>
</dbReference>
<reference evidence="6 7" key="1">
    <citation type="submission" date="2018-07" db="EMBL/GenBank/DDBJ databases">
        <title>The complete nuclear genome of the prasinophyte Chloropicon primus (CCMP1205).</title>
        <authorList>
            <person name="Pombert J.-F."/>
            <person name="Otis C."/>
            <person name="Turmel M."/>
            <person name="Lemieux C."/>
        </authorList>
    </citation>
    <scope>NUCLEOTIDE SEQUENCE [LARGE SCALE GENOMIC DNA]</scope>
    <source>
        <strain evidence="6 7">CCMP1205</strain>
    </source>
</reference>
<accession>A0A5B8MPB4</accession>
<evidence type="ECO:0000313" key="6">
    <source>
        <dbReference type="EMBL" id="QDZ22518.1"/>
    </source>
</evidence>